<name>D8RW48_SELML</name>
<accession>D8RW48</accession>
<organism evidence="2">
    <name type="scientific">Selaginella moellendorffii</name>
    <name type="common">Spikemoss</name>
    <dbReference type="NCBI Taxonomy" id="88036"/>
    <lineage>
        <taxon>Eukaryota</taxon>
        <taxon>Viridiplantae</taxon>
        <taxon>Streptophyta</taxon>
        <taxon>Embryophyta</taxon>
        <taxon>Tracheophyta</taxon>
        <taxon>Lycopodiopsida</taxon>
        <taxon>Selaginellales</taxon>
        <taxon>Selaginellaceae</taxon>
        <taxon>Selaginella</taxon>
    </lineage>
</organism>
<proteinExistence type="predicted"/>
<dbReference type="AlphaFoldDB" id="D8RW48"/>
<evidence type="ECO:0000313" key="1">
    <source>
        <dbReference type="EMBL" id="EFJ23483.1"/>
    </source>
</evidence>
<dbReference type="EMBL" id="GL377592">
    <property type="protein sequence ID" value="EFJ23483.1"/>
    <property type="molecule type" value="Genomic_DNA"/>
</dbReference>
<dbReference type="Proteomes" id="UP000001514">
    <property type="component" value="Unassembled WGS sequence"/>
</dbReference>
<reference evidence="1 2" key="1">
    <citation type="journal article" date="2011" name="Science">
        <title>The Selaginella genome identifies genetic changes associated with the evolution of vascular plants.</title>
        <authorList>
            <person name="Banks J.A."/>
            <person name="Nishiyama T."/>
            <person name="Hasebe M."/>
            <person name="Bowman J.L."/>
            <person name="Gribskov M."/>
            <person name="dePamphilis C."/>
            <person name="Albert V.A."/>
            <person name="Aono N."/>
            <person name="Aoyama T."/>
            <person name="Ambrose B.A."/>
            <person name="Ashton N.W."/>
            <person name="Axtell M.J."/>
            <person name="Barker E."/>
            <person name="Barker M.S."/>
            <person name="Bennetzen J.L."/>
            <person name="Bonawitz N.D."/>
            <person name="Chapple C."/>
            <person name="Cheng C."/>
            <person name="Correa L.G."/>
            <person name="Dacre M."/>
            <person name="DeBarry J."/>
            <person name="Dreyer I."/>
            <person name="Elias M."/>
            <person name="Engstrom E.M."/>
            <person name="Estelle M."/>
            <person name="Feng L."/>
            <person name="Finet C."/>
            <person name="Floyd S.K."/>
            <person name="Frommer W.B."/>
            <person name="Fujita T."/>
            <person name="Gramzow L."/>
            <person name="Gutensohn M."/>
            <person name="Harholt J."/>
            <person name="Hattori M."/>
            <person name="Heyl A."/>
            <person name="Hirai T."/>
            <person name="Hiwatashi Y."/>
            <person name="Ishikawa M."/>
            <person name="Iwata M."/>
            <person name="Karol K.G."/>
            <person name="Koehler B."/>
            <person name="Kolukisaoglu U."/>
            <person name="Kubo M."/>
            <person name="Kurata T."/>
            <person name="Lalonde S."/>
            <person name="Li K."/>
            <person name="Li Y."/>
            <person name="Litt A."/>
            <person name="Lyons E."/>
            <person name="Manning G."/>
            <person name="Maruyama T."/>
            <person name="Michael T.P."/>
            <person name="Mikami K."/>
            <person name="Miyazaki S."/>
            <person name="Morinaga S."/>
            <person name="Murata T."/>
            <person name="Mueller-Roeber B."/>
            <person name="Nelson D.R."/>
            <person name="Obara M."/>
            <person name="Oguri Y."/>
            <person name="Olmstead R.G."/>
            <person name="Onodera N."/>
            <person name="Petersen B.L."/>
            <person name="Pils B."/>
            <person name="Prigge M."/>
            <person name="Rensing S.A."/>
            <person name="Riano-Pachon D.M."/>
            <person name="Roberts A.W."/>
            <person name="Sato Y."/>
            <person name="Scheller H.V."/>
            <person name="Schulz B."/>
            <person name="Schulz C."/>
            <person name="Shakirov E.V."/>
            <person name="Shibagaki N."/>
            <person name="Shinohara N."/>
            <person name="Shippen D.E."/>
            <person name="Soerensen I."/>
            <person name="Sotooka R."/>
            <person name="Sugimoto N."/>
            <person name="Sugita M."/>
            <person name="Sumikawa N."/>
            <person name="Tanurdzic M."/>
            <person name="Theissen G."/>
            <person name="Ulvskov P."/>
            <person name="Wakazuki S."/>
            <person name="Weng J.K."/>
            <person name="Willats W.W."/>
            <person name="Wipf D."/>
            <person name="Wolf P.G."/>
            <person name="Yang L."/>
            <person name="Zimmer A.D."/>
            <person name="Zhu Q."/>
            <person name="Mitros T."/>
            <person name="Hellsten U."/>
            <person name="Loque D."/>
            <person name="Otillar R."/>
            <person name="Salamov A."/>
            <person name="Schmutz J."/>
            <person name="Shapiro H."/>
            <person name="Lindquist E."/>
            <person name="Lucas S."/>
            <person name="Rokhsar D."/>
            <person name="Grigoriev I.V."/>
        </authorList>
    </citation>
    <scope>NUCLEOTIDE SEQUENCE [LARGE SCALE GENOMIC DNA]</scope>
</reference>
<dbReference type="HOGENOM" id="CLU_1380185_0_0_1"/>
<dbReference type="KEGG" id="smo:SELMODRAFT_415441"/>
<evidence type="ECO:0000313" key="2">
    <source>
        <dbReference type="Proteomes" id="UP000001514"/>
    </source>
</evidence>
<dbReference type="Gramene" id="EFJ23483">
    <property type="protein sequence ID" value="EFJ23483"/>
    <property type="gene ID" value="SELMODRAFT_415441"/>
</dbReference>
<sequence>MTIYELVALSMQITLPPNFKNIPYRYVLVEVLLEVLQLNILASRTTSCVASRSVNSKNKFQEFFGFLNCYGAIDYTYFKIELPGNTFASDYYNKDKDKSIVMQAIIDSEASLKRPILVLGIYHRRLRILRASVIRPFPSVNGTKLREAFNFYFSSLRMGFNSEISIQGLKAGAAGNLAESRERGAMMSLESQLLPVLV</sequence>
<protein>
    <submittedName>
        <fullName evidence="1">Uncharacterized protein</fullName>
    </submittedName>
</protein>
<keyword evidence="2" id="KW-1185">Reference proteome</keyword>
<gene>
    <name evidence="1" type="ORF">SELMODRAFT_415441</name>
</gene>
<dbReference type="InParanoid" id="D8RW48"/>